<reference evidence="2" key="1">
    <citation type="submission" date="2021-04" db="EMBL/GenBank/DDBJ databases">
        <title>Draft genome sequence data of methanotrophic Methylovulum sp. strain S1L and Methylomonas sp. strain S2AM isolated from boreal lake water columns.</title>
        <authorList>
            <person name="Rissanen A.J."/>
            <person name="Mangayil R."/>
            <person name="Svenning M.M."/>
            <person name="Khanongnuch R."/>
        </authorList>
    </citation>
    <scope>NUCLEOTIDE SEQUENCE</scope>
    <source>
        <strain evidence="2">S2AM</strain>
    </source>
</reference>
<dbReference type="RefSeq" id="WP_215584472.1">
    <property type="nucleotide sequence ID" value="NZ_CP073754.1"/>
</dbReference>
<dbReference type="SUPFAM" id="SSF81301">
    <property type="entry name" value="Nucleotidyltransferase"/>
    <property type="match status" value="1"/>
</dbReference>
<feature type="domain" description="Polymerase beta nucleotidyltransferase" evidence="1">
    <location>
        <begin position="19"/>
        <end position="94"/>
    </location>
</feature>
<organism evidence="2 3">
    <name type="scientific">Methylomonas paludis</name>
    <dbReference type="NCBI Taxonomy" id="1173101"/>
    <lineage>
        <taxon>Bacteria</taxon>
        <taxon>Pseudomonadati</taxon>
        <taxon>Pseudomonadota</taxon>
        <taxon>Gammaproteobacteria</taxon>
        <taxon>Methylococcales</taxon>
        <taxon>Methylococcaceae</taxon>
        <taxon>Methylomonas</taxon>
    </lineage>
</organism>
<keyword evidence="3" id="KW-1185">Reference proteome</keyword>
<proteinExistence type="predicted"/>
<dbReference type="CDD" id="cd05403">
    <property type="entry name" value="NT_KNTase_like"/>
    <property type="match status" value="1"/>
</dbReference>
<dbReference type="Proteomes" id="UP000676649">
    <property type="component" value="Chromosome"/>
</dbReference>
<dbReference type="EMBL" id="CP073754">
    <property type="protein sequence ID" value="QWF72206.1"/>
    <property type="molecule type" value="Genomic_DNA"/>
</dbReference>
<evidence type="ECO:0000313" key="3">
    <source>
        <dbReference type="Proteomes" id="UP000676649"/>
    </source>
</evidence>
<dbReference type="InterPro" id="IPR041633">
    <property type="entry name" value="Polbeta"/>
</dbReference>
<evidence type="ECO:0000259" key="1">
    <source>
        <dbReference type="Pfam" id="PF18765"/>
    </source>
</evidence>
<name>A0A975MRH9_9GAMM</name>
<sequence length="107" mass="12048">MPPELTITPKQYSLLLKLLQQFLPAVRVWAFGSRIKGCAQTTSDLDLAVFAKPSQKPQVFALQEALEESNLPFRVDLLIWDDIPENFKINIQAQFVELVADTSMPSS</sequence>
<dbReference type="AlphaFoldDB" id="A0A975MRH9"/>
<gene>
    <name evidence="2" type="ORF">KEF85_07080</name>
</gene>
<protein>
    <submittedName>
        <fullName evidence="2">Nucleotidyltransferase domain-containing protein</fullName>
    </submittedName>
</protein>
<accession>A0A975MRH9</accession>
<dbReference type="KEGG" id="mpad:KEF85_07080"/>
<evidence type="ECO:0000313" key="2">
    <source>
        <dbReference type="EMBL" id="QWF72206.1"/>
    </source>
</evidence>
<dbReference type="Pfam" id="PF18765">
    <property type="entry name" value="Polbeta"/>
    <property type="match status" value="1"/>
</dbReference>
<dbReference type="InterPro" id="IPR043519">
    <property type="entry name" value="NT_sf"/>
</dbReference>
<dbReference type="Gene3D" id="3.30.460.10">
    <property type="entry name" value="Beta Polymerase, domain 2"/>
    <property type="match status" value="1"/>
</dbReference>